<sequence length="375" mass="43489">MTIPELPKDLIEEILCYVPATSLKRLRSTCKEWNRLFKDDRRFARKHFDKAAKQCLPLISTKYHNVPCLMSLNLTGIMPSLEVKSKIRRIDSDSKHPISKMKNYRVFHCGGLLLCYDESAILVWNPLTGENRWIKTGNRRDKGRTFVLGYYLEDEKPCYKILSFYSDSNDSEIFEFNSDSWRFIDDICPGWSLLNPCQCVSLKGNTYMFALDETKTCVSLLKYDYSTEKSILVPLPYKSHCFEETSLSVVREEKLSVLLQRDKSSKTEIWVTNETTTKEMVLSWSKVLALDLSPHLELWYNGSFFLEEEKKVIMISNGWLEEENEPEDNLYIVGEDANKATQVYTIDGCGSAVYNYVPSLVQIERARGKRKRVDS</sequence>
<protein>
    <submittedName>
        <fullName evidence="2">F-box domain</fullName>
    </submittedName>
</protein>
<name>A0A8T2B8V5_ARASU</name>
<gene>
    <name evidence="2" type="ORF">ISN44_As08g021330</name>
</gene>
<evidence type="ECO:0000313" key="2">
    <source>
        <dbReference type="EMBL" id="KAG7582543.1"/>
    </source>
</evidence>
<dbReference type="InterPro" id="IPR050796">
    <property type="entry name" value="SCF_F-box_component"/>
</dbReference>
<dbReference type="NCBIfam" id="TIGR01640">
    <property type="entry name" value="F_box_assoc_1"/>
    <property type="match status" value="1"/>
</dbReference>
<organism evidence="2 3">
    <name type="scientific">Arabidopsis suecica</name>
    <name type="common">Swedish thale-cress</name>
    <name type="synonym">Cardaminopsis suecica</name>
    <dbReference type="NCBI Taxonomy" id="45249"/>
    <lineage>
        <taxon>Eukaryota</taxon>
        <taxon>Viridiplantae</taxon>
        <taxon>Streptophyta</taxon>
        <taxon>Embryophyta</taxon>
        <taxon>Tracheophyta</taxon>
        <taxon>Spermatophyta</taxon>
        <taxon>Magnoliopsida</taxon>
        <taxon>eudicotyledons</taxon>
        <taxon>Gunneridae</taxon>
        <taxon>Pentapetalae</taxon>
        <taxon>rosids</taxon>
        <taxon>malvids</taxon>
        <taxon>Brassicales</taxon>
        <taxon>Brassicaceae</taxon>
        <taxon>Camelineae</taxon>
        <taxon>Arabidopsis</taxon>
    </lineage>
</organism>
<comment type="caution">
    <text evidence="2">The sequence shown here is derived from an EMBL/GenBank/DDBJ whole genome shotgun (WGS) entry which is preliminary data.</text>
</comment>
<dbReference type="PANTHER" id="PTHR31672:SF13">
    <property type="entry name" value="F-BOX PROTEIN CPR30-LIKE"/>
    <property type="match status" value="1"/>
</dbReference>
<proteinExistence type="predicted"/>
<dbReference type="PANTHER" id="PTHR31672">
    <property type="entry name" value="BNACNNG10540D PROTEIN"/>
    <property type="match status" value="1"/>
</dbReference>
<dbReference type="Pfam" id="PF07734">
    <property type="entry name" value="FBA_1"/>
    <property type="match status" value="1"/>
</dbReference>
<dbReference type="EMBL" id="JAEFBJ010000008">
    <property type="protein sequence ID" value="KAG7582543.1"/>
    <property type="molecule type" value="Genomic_DNA"/>
</dbReference>
<dbReference type="AlphaFoldDB" id="A0A8T2B8V5"/>
<accession>A0A8T2B8V5</accession>
<reference evidence="2 3" key="1">
    <citation type="submission" date="2020-12" db="EMBL/GenBank/DDBJ databases">
        <title>Concerted genomic and epigenomic changes stabilize Arabidopsis allopolyploids.</title>
        <authorList>
            <person name="Chen Z."/>
        </authorList>
    </citation>
    <scope>NUCLEOTIDE SEQUENCE [LARGE SCALE GENOMIC DNA]</scope>
    <source>
        <strain evidence="2">As9502</strain>
        <tissue evidence="2">Leaf</tissue>
    </source>
</reference>
<dbReference type="OrthoDB" id="1867629at2759"/>
<dbReference type="InterPro" id="IPR006527">
    <property type="entry name" value="F-box-assoc_dom_typ1"/>
</dbReference>
<dbReference type="SMART" id="SM00256">
    <property type="entry name" value="FBOX"/>
    <property type="match status" value="1"/>
</dbReference>
<feature type="domain" description="F-box" evidence="1">
    <location>
        <begin position="1"/>
        <end position="46"/>
    </location>
</feature>
<evidence type="ECO:0000313" key="3">
    <source>
        <dbReference type="Proteomes" id="UP000694251"/>
    </source>
</evidence>
<dbReference type="Pfam" id="PF00646">
    <property type="entry name" value="F-box"/>
    <property type="match status" value="1"/>
</dbReference>
<keyword evidence="3" id="KW-1185">Reference proteome</keyword>
<dbReference type="InterPro" id="IPR001810">
    <property type="entry name" value="F-box_dom"/>
</dbReference>
<dbReference type="PROSITE" id="PS50181">
    <property type="entry name" value="FBOX"/>
    <property type="match status" value="1"/>
</dbReference>
<dbReference type="Proteomes" id="UP000694251">
    <property type="component" value="Chromosome 8"/>
</dbReference>
<dbReference type="InterPro" id="IPR017451">
    <property type="entry name" value="F-box-assoc_interact_dom"/>
</dbReference>
<dbReference type="CDD" id="cd22157">
    <property type="entry name" value="F-box_AtFBW1-like"/>
    <property type="match status" value="1"/>
</dbReference>
<evidence type="ECO:0000259" key="1">
    <source>
        <dbReference type="PROSITE" id="PS50181"/>
    </source>
</evidence>